<evidence type="ECO:0000256" key="1">
    <source>
        <dbReference type="ARBA" id="ARBA00004167"/>
    </source>
</evidence>
<dbReference type="Gene3D" id="1.20.1440.20">
    <property type="entry name" value="LemA-like domain"/>
    <property type="match status" value="1"/>
</dbReference>
<dbReference type="GO" id="GO:0016020">
    <property type="term" value="C:membrane"/>
    <property type="evidence" value="ECO:0007669"/>
    <property type="project" value="UniProtKB-SubCell"/>
</dbReference>
<gene>
    <name evidence="7" type="ORF">METZ01_LOCUS229381</name>
</gene>
<evidence type="ECO:0000256" key="5">
    <source>
        <dbReference type="ARBA" id="ARBA00023136"/>
    </source>
</evidence>
<proteinExistence type="inferred from homology"/>
<comment type="subcellular location">
    <subcellularLocation>
        <location evidence="1">Membrane</location>
        <topology evidence="1">Single-pass membrane protein</topology>
    </subcellularLocation>
</comment>
<comment type="similarity">
    <text evidence="2">Belongs to the LemA family.</text>
</comment>
<evidence type="ECO:0000256" key="3">
    <source>
        <dbReference type="ARBA" id="ARBA00022692"/>
    </source>
</evidence>
<keyword evidence="5" id="KW-0472">Membrane</keyword>
<protein>
    <recommendedName>
        <fullName evidence="8">LemA family protein</fullName>
    </recommendedName>
</protein>
<evidence type="ECO:0000256" key="6">
    <source>
        <dbReference type="SAM" id="Coils"/>
    </source>
</evidence>
<dbReference type="PANTHER" id="PTHR34478:SF1">
    <property type="entry name" value="PROTEIN LEMA"/>
    <property type="match status" value="1"/>
</dbReference>
<feature type="non-terminal residue" evidence="7">
    <location>
        <position position="1"/>
    </location>
</feature>
<dbReference type="InterPro" id="IPR023353">
    <property type="entry name" value="LemA-like_dom_sf"/>
</dbReference>
<reference evidence="7" key="1">
    <citation type="submission" date="2018-05" db="EMBL/GenBank/DDBJ databases">
        <authorList>
            <person name="Lanie J.A."/>
            <person name="Ng W.-L."/>
            <person name="Kazmierczak K.M."/>
            <person name="Andrzejewski T.M."/>
            <person name="Davidsen T.M."/>
            <person name="Wayne K.J."/>
            <person name="Tettelin H."/>
            <person name="Glass J.I."/>
            <person name="Rusch D."/>
            <person name="Podicherti R."/>
            <person name="Tsui H.-C.T."/>
            <person name="Winkler M.E."/>
        </authorList>
    </citation>
    <scope>NUCLEOTIDE SEQUENCE</scope>
</reference>
<dbReference type="AlphaFoldDB" id="A0A382GPH9"/>
<keyword evidence="4" id="KW-1133">Transmembrane helix</keyword>
<keyword evidence="3" id="KW-0812">Transmembrane</keyword>
<name>A0A382GPH9_9ZZZZ</name>
<evidence type="ECO:0000313" key="7">
    <source>
        <dbReference type="EMBL" id="SVB76527.1"/>
    </source>
</evidence>
<dbReference type="Pfam" id="PF04011">
    <property type="entry name" value="LemA"/>
    <property type="match status" value="1"/>
</dbReference>
<evidence type="ECO:0000256" key="2">
    <source>
        <dbReference type="ARBA" id="ARBA00008854"/>
    </source>
</evidence>
<sequence>TSKLGGIMVAVENYPDLKASENFNQLQRSLNEVEEQISASRRAYNATVTSYNNSVEMFPTNIIAGMMSMKHKNVFEIPEAQRENVNVGELFNK</sequence>
<organism evidence="7">
    <name type="scientific">marine metagenome</name>
    <dbReference type="NCBI Taxonomy" id="408172"/>
    <lineage>
        <taxon>unclassified sequences</taxon>
        <taxon>metagenomes</taxon>
        <taxon>ecological metagenomes</taxon>
    </lineage>
</organism>
<keyword evidence="6" id="KW-0175">Coiled coil</keyword>
<dbReference type="InterPro" id="IPR007156">
    <property type="entry name" value="MamQ_LemA"/>
</dbReference>
<evidence type="ECO:0000256" key="4">
    <source>
        <dbReference type="ARBA" id="ARBA00022989"/>
    </source>
</evidence>
<feature type="coiled-coil region" evidence="6">
    <location>
        <begin position="16"/>
        <end position="43"/>
    </location>
</feature>
<accession>A0A382GPH9</accession>
<dbReference type="PANTHER" id="PTHR34478">
    <property type="entry name" value="PROTEIN LEMA"/>
    <property type="match status" value="1"/>
</dbReference>
<dbReference type="EMBL" id="UINC01056463">
    <property type="protein sequence ID" value="SVB76527.1"/>
    <property type="molecule type" value="Genomic_DNA"/>
</dbReference>
<evidence type="ECO:0008006" key="8">
    <source>
        <dbReference type="Google" id="ProtNLM"/>
    </source>
</evidence>
<dbReference type="SUPFAM" id="SSF140478">
    <property type="entry name" value="LemA-like"/>
    <property type="match status" value="1"/>
</dbReference>